<dbReference type="GeneTree" id="ENSGT00940000160890"/>
<evidence type="ECO:0000313" key="11">
    <source>
        <dbReference type="Proteomes" id="UP000001811"/>
    </source>
</evidence>
<dbReference type="InterPro" id="IPR003532">
    <property type="entry name" value="Short_hematopoietin_rcpt_2_CS"/>
</dbReference>
<dbReference type="FunCoup" id="G1T9S8">
    <property type="interactions" value="31"/>
</dbReference>
<dbReference type="eggNOG" id="ENOG502QZNV">
    <property type="taxonomic scope" value="Eukaryota"/>
</dbReference>
<dbReference type="AlphaFoldDB" id="G1T9S8"/>
<evidence type="ECO:0000256" key="1">
    <source>
        <dbReference type="ARBA" id="ARBA00004479"/>
    </source>
</evidence>
<dbReference type="FunFam" id="2.60.40.10:FF:000741">
    <property type="entry name" value="Interleukin 5 receptor subunit alpha"/>
    <property type="match status" value="1"/>
</dbReference>
<feature type="signal peptide" evidence="8">
    <location>
        <begin position="1"/>
        <end position="19"/>
    </location>
</feature>
<feature type="domain" description="Type I cytokine receptor cytokine-binding" evidence="9">
    <location>
        <begin position="132"/>
        <end position="236"/>
    </location>
</feature>
<dbReference type="Pfam" id="PF09240">
    <property type="entry name" value="IL6Ra-bind"/>
    <property type="match status" value="1"/>
</dbReference>
<dbReference type="InParanoid" id="G1T9S8"/>
<keyword evidence="7" id="KW-0325">Glycoprotein</keyword>
<dbReference type="GO" id="GO:0004896">
    <property type="term" value="F:cytokine receptor activity"/>
    <property type="evidence" value="ECO:0007669"/>
    <property type="project" value="InterPro"/>
</dbReference>
<dbReference type="SMR" id="G1T9S8"/>
<comment type="subcellular location">
    <subcellularLocation>
        <location evidence="1">Membrane</location>
        <topology evidence="1">Single-pass type I membrane protein</topology>
    </subcellularLocation>
</comment>
<dbReference type="PROSITE" id="PS01356">
    <property type="entry name" value="HEMATOPO_REC_S_F2"/>
    <property type="match status" value="1"/>
</dbReference>
<dbReference type="HOGENOM" id="CLU_039945_0_0_1"/>
<evidence type="ECO:0000256" key="4">
    <source>
        <dbReference type="ARBA" id="ARBA00022989"/>
    </source>
</evidence>
<evidence type="ECO:0000256" key="3">
    <source>
        <dbReference type="ARBA" id="ARBA00022729"/>
    </source>
</evidence>
<reference evidence="10" key="3">
    <citation type="submission" date="2025-09" db="UniProtKB">
        <authorList>
            <consortium name="Ensembl"/>
        </authorList>
    </citation>
    <scope>IDENTIFICATION</scope>
    <source>
        <strain evidence="10">Thorbecke</strain>
    </source>
</reference>
<accession>G1T9S8</accession>
<evidence type="ECO:0000256" key="5">
    <source>
        <dbReference type="ARBA" id="ARBA00023136"/>
    </source>
</evidence>
<sequence length="332" mass="36636">WSTMLPALLLLLGAAVLRGADTLPDQNLLLLPPVNLTIVVAGLARALLRWAPHPDQARQNVTVDYHVRIHGPQEDEYETRSTVSTCVAPLHQGLSASVRAIVRDHGRLQAASRWVSAELEPPPGPPGTAAVNLTCTTNTAAGDGTHAASYQVSLHCAWRAGEAAPADTQYFLYYRFGAETHECREYSRDSLQRNIACWFPRTSIHSKRRDRLAVLVNGSSRLTAIRPLDRLFALHAIDQVNPPRNVTAKVQGARLSIEWQKPVSAFPSHCFDYEVQISDTRKAYVQTEKRTVNAFTSVIDNSSRYCVQARATVSTTCRAAGLWSSWSPPFCV</sequence>
<keyword evidence="6" id="KW-0675">Receptor</keyword>
<dbReference type="PANTHER" id="PTHR23037:SF46">
    <property type="entry name" value="INTERLEUKIN 5 RECEPTOR SUBUNIT ALPHA"/>
    <property type="match status" value="1"/>
</dbReference>
<feature type="chain" id="PRO_5023931104" description="Type I cytokine receptor cytokine-binding domain-containing protein" evidence="8">
    <location>
        <begin position="20"/>
        <end position="332"/>
    </location>
</feature>
<reference evidence="10" key="2">
    <citation type="submission" date="2025-08" db="UniProtKB">
        <authorList>
            <consortium name="Ensembl"/>
        </authorList>
    </citation>
    <scope>IDENTIFICATION</scope>
    <source>
        <strain evidence="10">Thorbecke</strain>
    </source>
</reference>
<proteinExistence type="predicted"/>
<evidence type="ECO:0000256" key="2">
    <source>
        <dbReference type="ARBA" id="ARBA00022692"/>
    </source>
</evidence>
<evidence type="ECO:0000256" key="7">
    <source>
        <dbReference type="ARBA" id="ARBA00023180"/>
    </source>
</evidence>
<keyword evidence="2" id="KW-0812">Transmembrane</keyword>
<evidence type="ECO:0000259" key="9">
    <source>
        <dbReference type="Pfam" id="PF09240"/>
    </source>
</evidence>
<evidence type="ECO:0000256" key="6">
    <source>
        <dbReference type="ARBA" id="ARBA00023170"/>
    </source>
</evidence>
<protein>
    <recommendedName>
        <fullName evidence="9">Type I cytokine receptor cytokine-binding domain-containing protein</fullName>
    </recommendedName>
</protein>
<dbReference type="SUPFAM" id="SSF49265">
    <property type="entry name" value="Fibronectin type III"/>
    <property type="match status" value="2"/>
</dbReference>
<dbReference type="FunFam" id="2.60.40.10:FF:000818">
    <property type="entry name" value="Interleukin 5 receptor subunit alpha"/>
    <property type="match status" value="1"/>
</dbReference>
<organism evidence="10 11">
    <name type="scientific">Oryctolagus cuniculus</name>
    <name type="common">Rabbit</name>
    <dbReference type="NCBI Taxonomy" id="9986"/>
    <lineage>
        <taxon>Eukaryota</taxon>
        <taxon>Metazoa</taxon>
        <taxon>Chordata</taxon>
        <taxon>Craniata</taxon>
        <taxon>Vertebrata</taxon>
        <taxon>Euteleostomi</taxon>
        <taxon>Mammalia</taxon>
        <taxon>Eutheria</taxon>
        <taxon>Euarchontoglires</taxon>
        <taxon>Glires</taxon>
        <taxon>Lagomorpha</taxon>
        <taxon>Leporidae</taxon>
        <taxon>Oryctolagus</taxon>
    </lineage>
</organism>
<dbReference type="STRING" id="9986.ENSOCUP00000013400"/>
<keyword evidence="5" id="KW-0472">Membrane</keyword>
<dbReference type="Ensembl" id="ENSOCUT00000015598.4">
    <property type="protein sequence ID" value="ENSOCUP00000013400.3"/>
    <property type="gene ID" value="ENSOCUG00000015601.4"/>
</dbReference>
<dbReference type="InterPro" id="IPR013783">
    <property type="entry name" value="Ig-like_fold"/>
</dbReference>
<dbReference type="GO" id="GO:0009897">
    <property type="term" value="C:external side of plasma membrane"/>
    <property type="evidence" value="ECO:0007669"/>
    <property type="project" value="TreeGrafter"/>
</dbReference>
<dbReference type="Gene3D" id="2.60.40.10">
    <property type="entry name" value="Immunoglobulins"/>
    <property type="match status" value="3"/>
</dbReference>
<dbReference type="PaxDb" id="9986-ENSOCUP00000013400"/>
<dbReference type="Proteomes" id="UP000001811">
    <property type="component" value="Unplaced"/>
</dbReference>
<dbReference type="PANTHER" id="PTHR23037">
    <property type="entry name" value="CYTOKINE RECEPTOR"/>
    <property type="match status" value="1"/>
</dbReference>
<keyword evidence="4" id="KW-1133">Transmembrane helix</keyword>
<keyword evidence="3 8" id="KW-0732">Signal</keyword>
<evidence type="ECO:0000313" key="10">
    <source>
        <dbReference type="Ensembl" id="ENSOCUP00000013400.3"/>
    </source>
</evidence>
<dbReference type="InterPro" id="IPR015321">
    <property type="entry name" value="TypeI_recpt_CBD"/>
</dbReference>
<dbReference type="InterPro" id="IPR036116">
    <property type="entry name" value="FN3_sf"/>
</dbReference>
<name>G1T9S8_RABIT</name>
<keyword evidence="11" id="KW-1185">Reference proteome</keyword>
<evidence type="ECO:0000256" key="8">
    <source>
        <dbReference type="SAM" id="SignalP"/>
    </source>
</evidence>
<dbReference type="Bgee" id="ENSOCUG00000015601">
    <property type="expression patterns" value="Expressed in blood and 4 other cell types or tissues"/>
</dbReference>
<reference evidence="10 11" key="1">
    <citation type="journal article" date="2011" name="Nature">
        <title>A high-resolution map of human evolutionary constraint using 29 mammals.</title>
        <authorList>
            <person name="Lindblad-Toh K."/>
            <person name="Garber M."/>
            <person name="Zuk O."/>
            <person name="Lin M.F."/>
            <person name="Parker B.J."/>
            <person name="Washietl S."/>
            <person name="Kheradpour P."/>
            <person name="Ernst J."/>
            <person name="Jordan G."/>
            <person name="Mauceli E."/>
            <person name="Ward L.D."/>
            <person name="Lowe C.B."/>
            <person name="Holloway A.K."/>
            <person name="Clamp M."/>
            <person name="Gnerre S."/>
            <person name="Alfoldi J."/>
            <person name="Beal K."/>
            <person name="Chang J."/>
            <person name="Clawson H."/>
            <person name="Cuff J."/>
            <person name="Di Palma F."/>
            <person name="Fitzgerald S."/>
            <person name="Flicek P."/>
            <person name="Guttman M."/>
            <person name="Hubisz M.J."/>
            <person name="Jaffe D.B."/>
            <person name="Jungreis I."/>
            <person name="Kent W.J."/>
            <person name="Kostka D."/>
            <person name="Lara M."/>
            <person name="Martins A.L."/>
            <person name="Massingham T."/>
            <person name="Moltke I."/>
            <person name="Raney B.J."/>
            <person name="Rasmussen M.D."/>
            <person name="Robinson J."/>
            <person name="Stark A."/>
            <person name="Vilella A.J."/>
            <person name="Wen J."/>
            <person name="Xie X."/>
            <person name="Zody M.C."/>
            <person name="Baldwin J."/>
            <person name="Bloom T."/>
            <person name="Chin C.W."/>
            <person name="Heiman D."/>
            <person name="Nicol R."/>
            <person name="Nusbaum C."/>
            <person name="Young S."/>
            <person name="Wilkinson J."/>
            <person name="Worley K.C."/>
            <person name="Kovar C.L."/>
            <person name="Muzny D.M."/>
            <person name="Gibbs R.A."/>
            <person name="Cree A."/>
            <person name="Dihn H.H."/>
            <person name="Fowler G."/>
            <person name="Jhangiani S."/>
            <person name="Joshi V."/>
            <person name="Lee S."/>
            <person name="Lewis L.R."/>
            <person name="Nazareth L.V."/>
            <person name="Okwuonu G."/>
            <person name="Santibanez J."/>
            <person name="Warren W.C."/>
            <person name="Mardis E.R."/>
            <person name="Weinstock G.M."/>
            <person name="Wilson R.K."/>
            <person name="Delehaunty K."/>
            <person name="Dooling D."/>
            <person name="Fronik C."/>
            <person name="Fulton L."/>
            <person name="Fulton B."/>
            <person name="Graves T."/>
            <person name="Minx P."/>
            <person name="Sodergren E."/>
            <person name="Birney E."/>
            <person name="Margulies E.H."/>
            <person name="Herrero J."/>
            <person name="Green E.D."/>
            <person name="Haussler D."/>
            <person name="Siepel A."/>
            <person name="Goldman N."/>
            <person name="Pollard K.S."/>
            <person name="Pedersen J.S."/>
            <person name="Lander E.S."/>
            <person name="Kellis M."/>
        </authorList>
    </citation>
    <scope>NUCLEOTIDE SEQUENCE [LARGE SCALE GENOMIC DNA]</scope>
    <source>
        <strain evidence="11">Thorbecke</strain>
    </source>
</reference>